<evidence type="ECO:0000256" key="7">
    <source>
        <dbReference type="ARBA" id="ARBA00022750"/>
    </source>
</evidence>
<evidence type="ECO:0000256" key="3">
    <source>
        <dbReference type="ARBA" id="ARBA00022679"/>
    </source>
</evidence>
<dbReference type="AlphaFoldDB" id="A0A1W5DE86"/>
<dbReference type="GO" id="GO:0015074">
    <property type="term" value="P:DNA integration"/>
    <property type="evidence" value="ECO:0007669"/>
    <property type="project" value="UniProtKB-KW"/>
</dbReference>
<keyword evidence="10" id="KW-0460">Magnesium</keyword>
<dbReference type="GO" id="GO:0003677">
    <property type="term" value="F:DNA binding"/>
    <property type="evidence" value="ECO:0007669"/>
    <property type="project" value="UniProtKB-KW"/>
</dbReference>
<evidence type="ECO:0000256" key="10">
    <source>
        <dbReference type="ARBA" id="ARBA00022842"/>
    </source>
</evidence>
<dbReference type="PROSITE" id="PS50994">
    <property type="entry name" value="INTEGRASE"/>
    <property type="match status" value="1"/>
</dbReference>
<dbReference type="Pfam" id="PF17917">
    <property type="entry name" value="RT_RNaseH"/>
    <property type="match status" value="1"/>
</dbReference>
<feature type="region of interest" description="Disordered" evidence="17">
    <location>
        <begin position="1"/>
        <end position="22"/>
    </location>
</feature>
<dbReference type="InterPro" id="IPR000953">
    <property type="entry name" value="Chromo/chromo_shadow_dom"/>
</dbReference>
<dbReference type="InterPro" id="IPR041588">
    <property type="entry name" value="Integrase_H2C2"/>
</dbReference>
<dbReference type="GO" id="GO:0006508">
    <property type="term" value="P:proteolysis"/>
    <property type="evidence" value="ECO:0007669"/>
    <property type="project" value="UniProtKB-KW"/>
</dbReference>
<dbReference type="InterPro" id="IPR036397">
    <property type="entry name" value="RNaseH_sf"/>
</dbReference>
<keyword evidence="3" id="KW-0808">Transferase</keyword>
<keyword evidence="11" id="KW-0694">RNA-binding</keyword>
<comment type="subunit">
    <text evidence="1">Component of the NuA4 histone acetyltransferase complex.</text>
</comment>
<evidence type="ECO:0000256" key="9">
    <source>
        <dbReference type="ARBA" id="ARBA00022801"/>
    </source>
</evidence>
<dbReference type="Gene3D" id="1.10.340.70">
    <property type="match status" value="1"/>
</dbReference>
<accession>A0A1W5DE86</accession>
<dbReference type="SUPFAM" id="SSF53098">
    <property type="entry name" value="Ribonuclease H-like"/>
    <property type="match status" value="1"/>
</dbReference>
<evidence type="ECO:0000259" key="19">
    <source>
        <dbReference type="PROSITE" id="PS50994"/>
    </source>
</evidence>
<feature type="region of interest" description="Disordered" evidence="17">
    <location>
        <begin position="663"/>
        <end position="683"/>
    </location>
</feature>
<evidence type="ECO:0000256" key="5">
    <source>
        <dbReference type="ARBA" id="ARBA00022722"/>
    </source>
</evidence>
<evidence type="ECO:0000256" key="8">
    <source>
        <dbReference type="ARBA" id="ARBA00022759"/>
    </source>
</evidence>
<evidence type="ECO:0000259" key="18">
    <source>
        <dbReference type="PROSITE" id="PS50013"/>
    </source>
</evidence>
<sequence length="744" mass="85201">MLKGLAKSGAKQKQAARSTRLVDPTEKERASFDCLQAILSKGGFLYHFDSNQRLYINLDSSKRGVGVIVYHVKGDPDPQKATDIRKSDIQPIMFLNKLLSTAESHYWPTELEMAGLVWAIKKLRHLVDFTVKPVIIYTDHSAITSIAKQTSLSSSNTDKLDNRLIRANQYLAQFDIDVRYKPGKHHLVPDTLSRLPVLDRVMDPKSNILDALTEVDTMLVEAIEVLFMPERYNDQGAFNVTLVEMGDELKDCLKQAYMTDKHWSKIQEEIKGKDSAPTAAFPDFCMHNDLIYLIDHDKRERLVVPKTLEKEVFELSHNSSNHQGFHRAFDRLTTSMYFDRNAAKWFREYIEHCPACQLNQTKRHRLYGELNPIHSTPVPFDTIAMDFVVGLPESTYRGKSVNALLNVMDKYSKRILIIPGKDTYTAKDWAIALLEALQAADWGIPRQILSDRDPKFLSKLWSGLFAHLGVKLLLSTAWHPQTDGALERTNQTVEIALWYHVTENPDTPWPECIVPLQATLNNCINSTTGKTPTELMYSFKVKEPLSLIGETGLNLQVTNLIQARDLHQKQAQGLQTFASTWAKRRYNGKHKKLDLKEGDLVYLRLHHGYNLPGMGNWKLSNQRTGPFKIVKKVRSLAYKLELPCTMRIHPVISVAHLEPCPDPAKDPYNRPRPSNPPPVIDEPGEWKPYNVERVLASRQRRYRRSRSITEYLVCWKGYGPEHDKWYGEDLLDGCLETILAYEEQ</sequence>
<dbReference type="PANTHER" id="PTHR37984">
    <property type="entry name" value="PROTEIN CBG26694"/>
    <property type="match status" value="1"/>
</dbReference>
<feature type="domain" description="Chromo" evidence="18">
    <location>
        <begin position="689"/>
        <end position="744"/>
    </location>
</feature>
<evidence type="ECO:0000256" key="6">
    <source>
        <dbReference type="ARBA" id="ARBA00022723"/>
    </source>
</evidence>
<dbReference type="GO" id="GO:0003887">
    <property type="term" value="F:DNA-directed DNA polymerase activity"/>
    <property type="evidence" value="ECO:0007669"/>
    <property type="project" value="UniProtKB-KW"/>
</dbReference>
<dbReference type="Proteomes" id="UP000192927">
    <property type="component" value="Unassembled WGS sequence"/>
</dbReference>
<keyword evidence="8" id="KW-0255">Endonuclease</keyword>
<keyword evidence="12" id="KW-0229">DNA integration</keyword>
<keyword evidence="2" id="KW-0645">Protease</keyword>
<protein>
    <submittedName>
        <fullName evidence="20">Reverse partial</fullName>
    </submittedName>
</protein>
<evidence type="ECO:0000256" key="13">
    <source>
        <dbReference type="ARBA" id="ARBA00022918"/>
    </source>
</evidence>
<dbReference type="PROSITE" id="PS50013">
    <property type="entry name" value="CHROMO_2"/>
    <property type="match status" value="1"/>
</dbReference>
<keyword evidence="16" id="KW-0233">DNA recombination</keyword>
<dbReference type="GO" id="GO:0004190">
    <property type="term" value="F:aspartic-type endopeptidase activity"/>
    <property type="evidence" value="ECO:0007669"/>
    <property type="project" value="UniProtKB-KW"/>
</dbReference>
<dbReference type="SUPFAM" id="SSF54160">
    <property type="entry name" value="Chromo domain-like"/>
    <property type="match status" value="1"/>
</dbReference>
<dbReference type="InterPro" id="IPR001584">
    <property type="entry name" value="Integrase_cat-core"/>
</dbReference>
<keyword evidence="5" id="KW-0540">Nuclease</keyword>
<dbReference type="InterPro" id="IPR016197">
    <property type="entry name" value="Chromo-like_dom_sf"/>
</dbReference>
<proteinExistence type="predicted"/>
<dbReference type="GO" id="GO:0003723">
    <property type="term" value="F:RNA binding"/>
    <property type="evidence" value="ECO:0007669"/>
    <property type="project" value="UniProtKB-KW"/>
</dbReference>
<dbReference type="InterPro" id="IPR043502">
    <property type="entry name" value="DNA/RNA_pol_sf"/>
</dbReference>
<keyword evidence="14" id="KW-0239">DNA-directed DNA polymerase</keyword>
<evidence type="ECO:0000256" key="14">
    <source>
        <dbReference type="ARBA" id="ARBA00022932"/>
    </source>
</evidence>
<keyword evidence="21" id="KW-1185">Reference proteome</keyword>
<evidence type="ECO:0000256" key="15">
    <source>
        <dbReference type="ARBA" id="ARBA00023125"/>
    </source>
</evidence>
<dbReference type="GO" id="GO:0004519">
    <property type="term" value="F:endonuclease activity"/>
    <property type="evidence" value="ECO:0007669"/>
    <property type="project" value="UniProtKB-KW"/>
</dbReference>
<evidence type="ECO:0000313" key="20">
    <source>
        <dbReference type="EMBL" id="SLM41448.1"/>
    </source>
</evidence>
<evidence type="ECO:0000256" key="12">
    <source>
        <dbReference type="ARBA" id="ARBA00022908"/>
    </source>
</evidence>
<dbReference type="CDD" id="cd00024">
    <property type="entry name" value="CD_CSD"/>
    <property type="match status" value="1"/>
</dbReference>
<evidence type="ECO:0000256" key="17">
    <source>
        <dbReference type="SAM" id="MobiDB-lite"/>
    </source>
</evidence>
<dbReference type="InterPro" id="IPR041373">
    <property type="entry name" value="RT_RNaseH"/>
</dbReference>
<reference evidence="21" key="1">
    <citation type="submission" date="2017-03" db="EMBL/GenBank/DDBJ databases">
        <authorList>
            <person name="Sharma R."/>
            <person name="Thines M."/>
        </authorList>
    </citation>
    <scope>NUCLEOTIDE SEQUENCE [LARGE SCALE GENOMIC DNA]</scope>
</reference>
<keyword evidence="4" id="KW-0548">Nucleotidyltransferase</keyword>
<dbReference type="EMBL" id="FWEW01003866">
    <property type="protein sequence ID" value="SLM41448.1"/>
    <property type="molecule type" value="Genomic_DNA"/>
</dbReference>
<dbReference type="GO" id="GO:0046872">
    <property type="term" value="F:metal ion binding"/>
    <property type="evidence" value="ECO:0007669"/>
    <property type="project" value="UniProtKB-KW"/>
</dbReference>
<dbReference type="PANTHER" id="PTHR37984:SF5">
    <property type="entry name" value="PROTEIN NYNRIN-LIKE"/>
    <property type="match status" value="1"/>
</dbReference>
<evidence type="ECO:0000256" key="11">
    <source>
        <dbReference type="ARBA" id="ARBA00022884"/>
    </source>
</evidence>
<dbReference type="Gene3D" id="3.30.420.10">
    <property type="entry name" value="Ribonuclease H-like superfamily/Ribonuclease H"/>
    <property type="match status" value="1"/>
</dbReference>
<dbReference type="Pfam" id="PF00385">
    <property type="entry name" value="Chromo"/>
    <property type="match status" value="1"/>
</dbReference>
<dbReference type="GO" id="GO:0005634">
    <property type="term" value="C:nucleus"/>
    <property type="evidence" value="ECO:0007669"/>
    <property type="project" value="UniProtKB-ARBA"/>
</dbReference>
<dbReference type="Pfam" id="PF24626">
    <property type="entry name" value="SH3_Tf2-1"/>
    <property type="match status" value="1"/>
</dbReference>
<dbReference type="SUPFAM" id="SSF56672">
    <property type="entry name" value="DNA/RNA polymerases"/>
    <property type="match status" value="1"/>
</dbReference>
<keyword evidence="13" id="KW-0695">RNA-directed DNA polymerase</keyword>
<feature type="domain" description="Integrase catalytic" evidence="19">
    <location>
        <begin position="375"/>
        <end position="540"/>
    </location>
</feature>
<dbReference type="Gene3D" id="2.40.50.40">
    <property type="match status" value="1"/>
</dbReference>
<dbReference type="GO" id="GO:0006338">
    <property type="term" value="P:chromatin remodeling"/>
    <property type="evidence" value="ECO:0007669"/>
    <property type="project" value="UniProtKB-ARBA"/>
</dbReference>
<dbReference type="InterPro" id="IPR023780">
    <property type="entry name" value="Chromo_domain"/>
</dbReference>
<organism evidence="20 21">
    <name type="scientific">Lasallia pustulata</name>
    <dbReference type="NCBI Taxonomy" id="136370"/>
    <lineage>
        <taxon>Eukaryota</taxon>
        <taxon>Fungi</taxon>
        <taxon>Dikarya</taxon>
        <taxon>Ascomycota</taxon>
        <taxon>Pezizomycotina</taxon>
        <taxon>Lecanoromycetes</taxon>
        <taxon>OSLEUM clade</taxon>
        <taxon>Umbilicariomycetidae</taxon>
        <taxon>Umbilicariales</taxon>
        <taxon>Umbilicariaceae</taxon>
        <taxon>Lasallia</taxon>
    </lineage>
</organism>
<evidence type="ECO:0000256" key="2">
    <source>
        <dbReference type="ARBA" id="ARBA00022670"/>
    </source>
</evidence>
<dbReference type="CDD" id="cd09274">
    <property type="entry name" value="RNase_HI_RT_Ty3"/>
    <property type="match status" value="1"/>
</dbReference>
<dbReference type="InterPro" id="IPR050951">
    <property type="entry name" value="Retrovirus_Pol_polyprotein"/>
</dbReference>
<evidence type="ECO:0000313" key="21">
    <source>
        <dbReference type="Proteomes" id="UP000192927"/>
    </source>
</evidence>
<keyword evidence="9" id="KW-0378">Hydrolase</keyword>
<evidence type="ECO:0000256" key="4">
    <source>
        <dbReference type="ARBA" id="ARBA00022695"/>
    </source>
</evidence>
<dbReference type="InterPro" id="IPR012337">
    <property type="entry name" value="RNaseH-like_sf"/>
</dbReference>
<keyword evidence="7" id="KW-0064">Aspartyl protease</keyword>
<evidence type="ECO:0000256" key="16">
    <source>
        <dbReference type="ARBA" id="ARBA00023172"/>
    </source>
</evidence>
<dbReference type="GO" id="GO:0006310">
    <property type="term" value="P:DNA recombination"/>
    <property type="evidence" value="ECO:0007669"/>
    <property type="project" value="UniProtKB-KW"/>
</dbReference>
<dbReference type="InterPro" id="IPR056924">
    <property type="entry name" value="SH3_Tf2-1"/>
</dbReference>
<keyword evidence="15" id="KW-0238">DNA-binding</keyword>
<keyword evidence="6" id="KW-0479">Metal-binding</keyword>
<evidence type="ECO:0000256" key="1">
    <source>
        <dbReference type="ARBA" id="ARBA00011353"/>
    </source>
</evidence>
<name>A0A1W5DE86_9LECA</name>
<dbReference type="GO" id="GO:0003964">
    <property type="term" value="F:RNA-directed DNA polymerase activity"/>
    <property type="evidence" value="ECO:0007669"/>
    <property type="project" value="UniProtKB-KW"/>
</dbReference>
<dbReference type="Pfam" id="PF17921">
    <property type="entry name" value="Integrase_H2C2"/>
    <property type="match status" value="1"/>
</dbReference>